<evidence type="ECO:0000256" key="2">
    <source>
        <dbReference type="PROSITE-ProRule" id="PRU00110"/>
    </source>
</evidence>
<dbReference type="Gene3D" id="1.20.120.160">
    <property type="entry name" value="HPT domain"/>
    <property type="match status" value="1"/>
</dbReference>
<comment type="caution">
    <text evidence="4">The sequence shown here is derived from an EMBL/GenBank/DDBJ whole genome shotgun (WGS) entry which is preliminary data.</text>
</comment>
<dbReference type="SUPFAM" id="SSF47226">
    <property type="entry name" value="Histidine-containing phosphotransfer domain, HPT domain"/>
    <property type="match status" value="1"/>
</dbReference>
<dbReference type="EMBL" id="NRSG01000120">
    <property type="protein sequence ID" value="MBK1659737.1"/>
    <property type="molecule type" value="Genomic_DNA"/>
</dbReference>
<dbReference type="RefSeq" id="WP_200305804.1">
    <property type="nucleotide sequence ID" value="NZ_NRSG01000120.1"/>
</dbReference>
<dbReference type="PROSITE" id="PS50894">
    <property type="entry name" value="HPT"/>
    <property type="match status" value="1"/>
</dbReference>
<organism evidence="4 5">
    <name type="scientific">Paracraurococcus ruber</name>
    <dbReference type="NCBI Taxonomy" id="77675"/>
    <lineage>
        <taxon>Bacteria</taxon>
        <taxon>Pseudomonadati</taxon>
        <taxon>Pseudomonadota</taxon>
        <taxon>Alphaproteobacteria</taxon>
        <taxon>Acetobacterales</taxon>
        <taxon>Roseomonadaceae</taxon>
        <taxon>Paracraurococcus</taxon>
    </lineage>
</organism>
<dbReference type="InterPro" id="IPR036641">
    <property type="entry name" value="HPT_dom_sf"/>
</dbReference>
<keyword evidence="5" id="KW-1185">Reference proteome</keyword>
<dbReference type="Pfam" id="PF01627">
    <property type="entry name" value="Hpt"/>
    <property type="match status" value="1"/>
</dbReference>
<name>A0ABS1D0D8_9PROT</name>
<feature type="non-terminal residue" evidence="4">
    <location>
        <position position="1"/>
    </location>
</feature>
<gene>
    <name evidence="4" type="ORF">CKO45_16005</name>
</gene>
<proteinExistence type="predicted"/>
<sequence length="129" mass="13136">PAFAALPLLGRRAGAALVVPGLDPEATRSLAEEFLREMRLAAEALGGAEAAEAEAVVAAAHRLAGAAATLGATRLATAARQLQGTLRQLPPDAAEALRAAVLEVADETVALLEASRTPVPDRRTDIAAL</sequence>
<feature type="modified residue" description="Phosphohistidine" evidence="2">
    <location>
        <position position="61"/>
    </location>
</feature>
<keyword evidence="2" id="KW-0597">Phosphoprotein</keyword>
<evidence type="ECO:0000259" key="3">
    <source>
        <dbReference type="PROSITE" id="PS50894"/>
    </source>
</evidence>
<dbReference type="InterPro" id="IPR008207">
    <property type="entry name" value="Sig_transdc_His_kin_Hpt_dom"/>
</dbReference>
<evidence type="ECO:0000313" key="4">
    <source>
        <dbReference type="EMBL" id="MBK1659737.1"/>
    </source>
</evidence>
<evidence type="ECO:0000256" key="1">
    <source>
        <dbReference type="ARBA" id="ARBA00023012"/>
    </source>
</evidence>
<dbReference type="Proteomes" id="UP000697995">
    <property type="component" value="Unassembled WGS sequence"/>
</dbReference>
<evidence type="ECO:0000313" key="5">
    <source>
        <dbReference type="Proteomes" id="UP000697995"/>
    </source>
</evidence>
<accession>A0ABS1D0D8</accession>
<keyword evidence="1" id="KW-0902">Two-component regulatory system</keyword>
<reference evidence="4 5" key="1">
    <citation type="journal article" date="2020" name="Microorganisms">
        <title>Osmotic Adaptation and Compatible Solute Biosynthesis of Phototrophic Bacteria as Revealed from Genome Analyses.</title>
        <authorList>
            <person name="Imhoff J.F."/>
            <person name="Rahn T."/>
            <person name="Kunzel S."/>
            <person name="Keller A."/>
            <person name="Neulinger S.C."/>
        </authorList>
    </citation>
    <scope>NUCLEOTIDE SEQUENCE [LARGE SCALE GENOMIC DNA]</scope>
    <source>
        <strain evidence="4 5">DSM 15382</strain>
    </source>
</reference>
<feature type="domain" description="HPt" evidence="3">
    <location>
        <begin position="19"/>
        <end position="115"/>
    </location>
</feature>
<protein>
    <recommendedName>
        <fullName evidence="3">HPt domain-containing protein</fullName>
    </recommendedName>
</protein>